<reference evidence="1 2" key="1">
    <citation type="submission" date="2018-08" db="EMBL/GenBank/DDBJ databases">
        <title>A genome reference for cultivated species of the human gut microbiota.</title>
        <authorList>
            <person name="Zou Y."/>
            <person name="Xue W."/>
            <person name="Luo G."/>
        </authorList>
    </citation>
    <scope>NUCLEOTIDE SEQUENCE [LARGE SCALE GENOMIC DNA]</scope>
    <source>
        <strain evidence="1 2">AF14-49</strain>
    </source>
</reference>
<proteinExistence type="predicted"/>
<sequence length="164" mass="19288">MPIWELRYIFINMEAKNELANIADGAKFHLKFKRTTVYLIPRTIPANESTIKTIANYYWDENSDDDISEIIYNPPYLGMYVNINFNKVEQLAKLGVASYHTALPISEWHYSEEDNNKKEINGYIPNLNTPVITIMEQNNRFRVNIAIPKNEKEYYLVTFTEKIQ</sequence>
<gene>
    <name evidence="1" type="ORF">DWW18_04745</name>
</gene>
<dbReference type="AlphaFoldDB" id="A0A412X428"/>
<dbReference type="Proteomes" id="UP000283589">
    <property type="component" value="Unassembled WGS sequence"/>
</dbReference>
<comment type="caution">
    <text evidence="1">The sequence shown here is derived from an EMBL/GenBank/DDBJ whole genome shotgun (WGS) entry which is preliminary data.</text>
</comment>
<evidence type="ECO:0000313" key="2">
    <source>
        <dbReference type="Proteomes" id="UP000283589"/>
    </source>
</evidence>
<protein>
    <submittedName>
        <fullName evidence="1">Uncharacterized protein</fullName>
    </submittedName>
</protein>
<organism evidence="1 2">
    <name type="scientific">Butyricimonas virosa</name>
    <dbReference type="NCBI Taxonomy" id="544645"/>
    <lineage>
        <taxon>Bacteria</taxon>
        <taxon>Pseudomonadati</taxon>
        <taxon>Bacteroidota</taxon>
        <taxon>Bacteroidia</taxon>
        <taxon>Bacteroidales</taxon>
        <taxon>Odoribacteraceae</taxon>
        <taxon>Butyricimonas</taxon>
    </lineage>
</organism>
<evidence type="ECO:0000313" key="1">
    <source>
        <dbReference type="EMBL" id="RGV35386.1"/>
    </source>
</evidence>
<accession>A0A412X428</accession>
<name>A0A412X428_9BACT</name>
<dbReference type="EMBL" id="QRZA01000004">
    <property type="protein sequence ID" value="RGV35386.1"/>
    <property type="molecule type" value="Genomic_DNA"/>
</dbReference>